<dbReference type="Proteomes" id="UP000078113">
    <property type="component" value="Unassembled WGS sequence"/>
</dbReference>
<organism evidence="9 10">
    <name type="scientific">Tilletia walkeri</name>
    <dbReference type="NCBI Taxonomy" id="117179"/>
    <lineage>
        <taxon>Eukaryota</taxon>
        <taxon>Fungi</taxon>
        <taxon>Dikarya</taxon>
        <taxon>Basidiomycota</taxon>
        <taxon>Ustilaginomycotina</taxon>
        <taxon>Exobasidiomycetes</taxon>
        <taxon>Tilletiales</taxon>
        <taxon>Tilletiaceae</taxon>
        <taxon>Tilletia</taxon>
    </lineage>
</organism>
<dbReference type="GO" id="GO:0006974">
    <property type="term" value="P:DNA damage response"/>
    <property type="evidence" value="ECO:0007669"/>
    <property type="project" value="UniProtKB-KW"/>
</dbReference>
<dbReference type="Gene3D" id="3.30.420.40">
    <property type="match status" value="2"/>
</dbReference>
<reference evidence="9" key="1">
    <citation type="submission" date="2016-04" db="EMBL/GenBank/DDBJ databases">
        <authorList>
            <person name="Nguyen H.D."/>
            <person name="Samba Siva P."/>
            <person name="Cullis J."/>
            <person name="Levesque C.A."/>
            <person name="Hambleton S."/>
        </authorList>
    </citation>
    <scope>NUCLEOTIDE SEQUENCE</scope>
    <source>
        <strain evidence="9">DAOMC 236422</strain>
    </source>
</reference>
<dbReference type="InterPro" id="IPR004000">
    <property type="entry name" value="Actin"/>
</dbReference>
<protein>
    <recommendedName>
        <fullName evidence="11">Actin-related protein 5</fullName>
    </recommendedName>
</protein>
<evidence type="ECO:0000256" key="5">
    <source>
        <dbReference type="ARBA" id="ARBA00023163"/>
    </source>
</evidence>
<dbReference type="Pfam" id="PF00022">
    <property type="entry name" value="Actin"/>
    <property type="match status" value="2"/>
</dbReference>
<keyword evidence="5" id="KW-0804">Transcription</keyword>
<keyword evidence="6" id="KW-0539">Nucleus</keyword>
<dbReference type="FunFam" id="3.30.420.40:FF:000122">
    <property type="entry name" value="ARP5 actin-related protein 5 homolog"/>
    <property type="match status" value="1"/>
</dbReference>
<dbReference type="AlphaFoldDB" id="A0A8X7NGL0"/>
<evidence type="ECO:0000256" key="7">
    <source>
        <dbReference type="RuleBase" id="RU000487"/>
    </source>
</evidence>
<dbReference type="PANTHER" id="PTHR11937">
    <property type="entry name" value="ACTIN"/>
    <property type="match status" value="1"/>
</dbReference>
<dbReference type="InterPro" id="IPR043129">
    <property type="entry name" value="ATPase_NBD"/>
</dbReference>
<accession>A0A8X7NGL0</accession>
<feature type="region of interest" description="Disordered" evidence="8">
    <location>
        <begin position="382"/>
        <end position="403"/>
    </location>
</feature>
<comment type="subcellular location">
    <subcellularLocation>
        <location evidence="1">Nucleus</location>
    </subcellularLocation>
</comment>
<keyword evidence="2" id="KW-0227">DNA damage</keyword>
<comment type="similarity">
    <text evidence="7">Belongs to the actin family.</text>
</comment>
<dbReference type="SMART" id="SM00268">
    <property type="entry name" value="ACTIN"/>
    <property type="match status" value="1"/>
</dbReference>
<feature type="compositionally biased region" description="Acidic residues" evidence="8">
    <location>
        <begin position="609"/>
        <end position="618"/>
    </location>
</feature>
<feature type="compositionally biased region" description="Basic and acidic residues" evidence="8">
    <location>
        <begin position="480"/>
        <end position="491"/>
    </location>
</feature>
<evidence type="ECO:0000256" key="2">
    <source>
        <dbReference type="ARBA" id="ARBA00022763"/>
    </source>
</evidence>
<evidence type="ECO:0000256" key="1">
    <source>
        <dbReference type="ARBA" id="ARBA00004123"/>
    </source>
</evidence>
<feature type="compositionally biased region" description="Gly residues" evidence="8">
    <location>
        <begin position="588"/>
        <end position="597"/>
    </location>
</feature>
<comment type="caution">
    <text evidence="9">The sequence shown here is derived from an EMBL/GenBank/DDBJ whole genome shotgun (WGS) entry which is preliminary data.</text>
</comment>
<dbReference type="FunFam" id="3.30.420.40:FF:000058">
    <property type="entry name" value="Putative actin-related protein 5"/>
    <property type="match status" value="1"/>
</dbReference>
<dbReference type="GO" id="GO:0005634">
    <property type="term" value="C:nucleus"/>
    <property type="evidence" value="ECO:0007669"/>
    <property type="project" value="UniProtKB-SubCell"/>
</dbReference>
<evidence type="ECO:0000256" key="6">
    <source>
        <dbReference type="ARBA" id="ARBA00023242"/>
    </source>
</evidence>
<keyword evidence="4" id="KW-0175">Coiled coil</keyword>
<evidence type="ECO:0000256" key="3">
    <source>
        <dbReference type="ARBA" id="ARBA00023015"/>
    </source>
</evidence>
<gene>
    <name evidence="9" type="ORF">A4X09_0g666</name>
</gene>
<evidence type="ECO:0000313" key="9">
    <source>
        <dbReference type="EMBL" id="KAE8271645.1"/>
    </source>
</evidence>
<evidence type="ECO:0008006" key="11">
    <source>
        <dbReference type="Google" id="ProtNLM"/>
    </source>
</evidence>
<keyword evidence="3" id="KW-0805">Transcription regulation</keyword>
<feature type="compositionally biased region" description="Basic residues" evidence="8">
    <location>
        <begin position="446"/>
        <end position="455"/>
    </location>
</feature>
<evidence type="ECO:0000256" key="8">
    <source>
        <dbReference type="SAM" id="MobiDB-lite"/>
    </source>
</evidence>
<feature type="region of interest" description="Disordered" evidence="8">
    <location>
        <begin position="1"/>
        <end position="80"/>
    </location>
</feature>
<dbReference type="EMBL" id="LWDG02000013">
    <property type="protein sequence ID" value="KAE8271645.1"/>
    <property type="molecule type" value="Genomic_DNA"/>
</dbReference>
<feature type="region of interest" description="Disordered" evidence="8">
    <location>
        <begin position="583"/>
        <end position="618"/>
    </location>
</feature>
<feature type="compositionally biased region" description="Basic residues" evidence="8">
    <location>
        <begin position="33"/>
        <end position="48"/>
    </location>
</feature>
<sequence length="831" mass="93050">MDFEALPLSLRTTSIPSTSQRSRPEPNKGNAGVKKRRFRPGSKPKYRFHQVQAQRGGRKQSSDFGRELPRRTRMPTAAEDQRVPGVSAVNGMGIPPTTTSAPPPYVHGRVYPAGERVSSNIIPARLPLWDAAAEGSGDVPAIVIDNGSSELRAGFALPGVDTPPLVFDSVISRYRDRKRATNLLLVGSDAYVDTQSRSGIRRPFDMDVVCNYDVMESVLDFTFSKLGIESETVQHPVLLTETLCNPAYTRAQMNEMLFESYGAPSVAYGLDALFSAYANDVENSLIVSSGRASTLVIPLVDRKALLGSSKRLSWGGQLATDYMLRLVQLKYPSFPLRVSQTQAAWMLEQFTFLAAPSTTSGFTSTSGADSYEEFIGSLPAPYEKTMEPQRPAPRGAILPPAKPTVRPLAHGIAELDRVIQFPFTESEREARKATGEEGESSEPKRNPSHFAKKPKPTSPAPGEEPVEEEVKVPSFPLVDVPDHQLDEEGVKDKRRQRLMKAGYDARMRVKAAKEEQARTEEEERKRDEDERLNAFQQWKGRKRKEYEDAIDRIKERKRNQEMLSDRKSLVAQQRMKALTSMASEQGMGAAGGAGGGAPSAKKRRRGPDDDGFGMDDSDWAIYREVHGQDEEEEEEEEQATVATIEATLLKYDSSFTQDDTYAAREERKTHLTTTFLRGHWPAPWNPDDSAQIHQLHLNVERIRVPEVLFQPSLAGVDQAGLDELCAHVLRNLEGPVRERLSKNIFITGQHTLYPGFDDRLLSSIRSIQPVGTQLGLQRARDVRFDPWRGMSRWARECREEFRAAQVTRAEYEEKGSEWFKEFRFSGCEGLN</sequence>
<evidence type="ECO:0000313" key="10">
    <source>
        <dbReference type="Proteomes" id="UP000078113"/>
    </source>
</evidence>
<feature type="compositionally biased region" description="Polar residues" evidence="8">
    <location>
        <begin position="10"/>
        <end position="21"/>
    </location>
</feature>
<feature type="region of interest" description="Disordered" evidence="8">
    <location>
        <begin position="423"/>
        <end position="495"/>
    </location>
</feature>
<reference evidence="9" key="2">
    <citation type="journal article" date="2019" name="IMA Fungus">
        <title>Genome sequencing and comparison of five Tilletia species to identify candidate genes for the detection of regulated species infecting wheat.</title>
        <authorList>
            <person name="Nguyen H.D.T."/>
            <person name="Sultana T."/>
            <person name="Kesanakurti P."/>
            <person name="Hambleton S."/>
        </authorList>
    </citation>
    <scope>NUCLEOTIDE SEQUENCE</scope>
    <source>
        <strain evidence="9">DAOMC 236422</strain>
    </source>
</reference>
<dbReference type="SUPFAM" id="SSF53067">
    <property type="entry name" value="Actin-like ATPase domain"/>
    <property type="match status" value="2"/>
</dbReference>
<feature type="compositionally biased region" description="Basic and acidic residues" evidence="8">
    <location>
        <begin position="425"/>
        <end position="445"/>
    </location>
</feature>
<evidence type="ECO:0000256" key="4">
    <source>
        <dbReference type="ARBA" id="ARBA00023054"/>
    </source>
</evidence>
<name>A0A8X7NGL0_9BASI</name>
<feature type="region of interest" description="Disordered" evidence="8">
    <location>
        <begin position="509"/>
        <end position="529"/>
    </location>
</feature>
<feature type="compositionally biased region" description="Basic and acidic residues" evidence="8">
    <location>
        <begin position="60"/>
        <end position="70"/>
    </location>
</feature>
<keyword evidence="10" id="KW-1185">Reference proteome</keyword>
<proteinExistence type="inferred from homology"/>